<proteinExistence type="predicted"/>
<protein>
    <submittedName>
        <fullName evidence="1">Spherulation-specific family 4-domain-containing protein</fullName>
    </submittedName>
</protein>
<dbReference type="Proteomes" id="UP001444661">
    <property type="component" value="Unassembled WGS sequence"/>
</dbReference>
<sequence>MSIHGIWFDETGVEKSNGIEFRQLTDHARASRHRYKPGIDPGVAPYSAAPGPKAAMAVPEFHNPPEATNAKVTRRPSMARVIGGR</sequence>
<accession>A0ABR1SKR8</accession>
<name>A0ABR1SKR8_9PEZI</name>
<evidence type="ECO:0000313" key="1">
    <source>
        <dbReference type="EMBL" id="KAK8034279.1"/>
    </source>
</evidence>
<organism evidence="1 2">
    <name type="scientific">Apiospora rasikravindrae</name>
    <dbReference type="NCBI Taxonomy" id="990691"/>
    <lineage>
        <taxon>Eukaryota</taxon>
        <taxon>Fungi</taxon>
        <taxon>Dikarya</taxon>
        <taxon>Ascomycota</taxon>
        <taxon>Pezizomycotina</taxon>
        <taxon>Sordariomycetes</taxon>
        <taxon>Xylariomycetidae</taxon>
        <taxon>Amphisphaeriales</taxon>
        <taxon>Apiosporaceae</taxon>
        <taxon>Apiospora</taxon>
    </lineage>
</organism>
<evidence type="ECO:0000313" key="2">
    <source>
        <dbReference type="Proteomes" id="UP001444661"/>
    </source>
</evidence>
<gene>
    <name evidence="1" type="ORF">PG993_009274</name>
</gene>
<keyword evidence="2" id="KW-1185">Reference proteome</keyword>
<reference evidence="1 2" key="1">
    <citation type="submission" date="2023-01" db="EMBL/GenBank/DDBJ databases">
        <title>Analysis of 21 Apiospora genomes using comparative genomics revels a genus with tremendous synthesis potential of carbohydrate active enzymes and secondary metabolites.</title>
        <authorList>
            <person name="Sorensen T."/>
        </authorList>
    </citation>
    <scope>NUCLEOTIDE SEQUENCE [LARGE SCALE GENOMIC DNA]</scope>
    <source>
        <strain evidence="1 2">CBS 33761</strain>
    </source>
</reference>
<comment type="caution">
    <text evidence="1">The sequence shown here is derived from an EMBL/GenBank/DDBJ whole genome shotgun (WGS) entry which is preliminary data.</text>
</comment>
<dbReference type="EMBL" id="JAQQWK010000009">
    <property type="protein sequence ID" value="KAK8034279.1"/>
    <property type="molecule type" value="Genomic_DNA"/>
</dbReference>